<keyword evidence="1" id="KW-1133">Transmembrane helix</keyword>
<evidence type="ECO:0000256" key="1">
    <source>
        <dbReference type="SAM" id="Phobius"/>
    </source>
</evidence>
<evidence type="ECO:0000313" key="2">
    <source>
        <dbReference type="EMBL" id="MEE2025777.1"/>
    </source>
</evidence>
<comment type="caution">
    <text evidence="2">The sequence shown here is derived from an EMBL/GenBank/DDBJ whole genome shotgun (WGS) entry which is preliminary data.</text>
</comment>
<keyword evidence="3" id="KW-1185">Reference proteome</keyword>
<dbReference type="Proteomes" id="UP001339167">
    <property type="component" value="Unassembled WGS sequence"/>
</dbReference>
<keyword evidence="1" id="KW-0812">Transmembrane</keyword>
<keyword evidence="1" id="KW-0472">Membrane</keyword>
<name>A0ABU7JJB8_9GAMM</name>
<dbReference type="InterPro" id="IPR021484">
    <property type="entry name" value="DUF3137"/>
</dbReference>
<dbReference type="Pfam" id="PF11335">
    <property type="entry name" value="DUF3137"/>
    <property type="match status" value="1"/>
</dbReference>
<gene>
    <name evidence="2" type="ORF">QWF21_16180</name>
</gene>
<proteinExistence type="predicted"/>
<feature type="transmembrane region" description="Helical" evidence="1">
    <location>
        <begin position="88"/>
        <end position="121"/>
    </location>
</feature>
<dbReference type="EMBL" id="JAUGZK010000016">
    <property type="protein sequence ID" value="MEE2025777.1"/>
    <property type="molecule type" value="Genomic_DNA"/>
</dbReference>
<accession>A0ABU7JJB8</accession>
<sequence length="366" mass="41552">METTQCQPMAAELKLSRAQRWRFLAALYAGELQWLYRALARRPALKPTSSELSPEQEQYLAQNHQEVLQQLEQQRQQLVRNCWPIRKVAFPVLAIFSLVCMLLFAHGAGTVVIVILLLWCWFHLPKHMLDEGILPGYARLNHQFLTYLLPAIGSKYGSFHYQAGQSIALSRFQTRLYFGTRHLNLRIRQTEQANYFHGNYRGCDWELEQVKLYGPHKQKGTTVHFEGHMLILQLPQNFQGITTLNLACPLASAAQVHLEQSRFSDRFRVESTDQVAARAWLTPAVMERLSSISPNSLSPVHAHLEGSSLILLIPGLRFASPLALDTPIASCLAGQPCIQELEQLFALMDTLLGQFSSLPARPEEIK</sequence>
<dbReference type="RefSeq" id="WP_330089088.1">
    <property type="nucleotide sequence ID" value="NZ_JAUGZK010000016.1"/>
</dbReference>
<evidence type="ECO:0000313" key="3">
    <source>
        <dbReference type="Proteomes" id="UP001339167"/>
    </source>
</evidence>
<reference evidence="2 3" key="1">
    <citation type="submission" date="2023-06" db="EMBL/GenBank/DDBJ databases">
        <title>Alkalimonas sp., MEB004 an alkaliphilic bacterium isolated from Lonar Lake, India.</title>
        <authorList>
            <person name="Joshi A."/>
            <person name="Thite S."/>
        </authorList>
    </citation>
    <scope>NUCLEOTIDE SEQUENCE [LARGE SCALE GENOMIC DNA]</scope>
    <source>
        <strain evidence="2 3">MEB004</strain>
    </source>
</reference>
<protein>
    <submittedName>
        <fullName evidence="2">DUF3137 domain-containing protein</fullName>
    </submittedName>
</protein>
<organism evidence="2 3">
    <name type="scientific">Alkalimonas mucilaginosa</name>
    <dbReference type="NCBI Taxonomy" id="3057676"/>
    <lineage>
        <taxon>Bacteria</taxon>
        <taxon>Pseudomonadati</taxon>
        <taxon>Pseudomonadota</taxon>
        <taxon>Gammaproteobacteria</taxon>
        <taxon>Alkalimonas</taxon>
    </lineage>
</organism>